<dbReference type="EC" id="6.3.4.18" evidence="11"/>
<dbReference type="GO" id="GO:0005829">
    <property type="term" value="C:cytosol"/>
    <property type="evidence" value="ECO:0007669"/>
    <property type="project" value="TreeGrafter"/>
</dbReference>
<keyword evidence="6" id="KW-0464">Manganese</keyword>
<comment type="caution">
    <text evidence="11">The sequence shown here is derived from an EMBL/GenBank/DDBJ whole genome shotgun (WGS) entry which is preliminary data.</text>
</comment>
<dbReference type="RefSeq" id="WP_011375251.1">
    <property type="nucleotide sequence ID" value="NZ_CAKMCP010000002.1"/>
</dbReference>
<dbReference type="Proteomes" id="UP000234349">
    <property type="component" value="Unassembled WGS sequence"/>
</dbReference>
<evidence type="ECO:0000313" key="13">
    <source>
        <dbReference type="Proteomes" id="UP000239650"/>
    </source>
</evidence>
<feature type="domain" description="ATP-grasp" evidence="9">
    <location>
        <begin position="112"/>
        <end position="298"/>
    </location>
</feature>
<evidence type="ECO:0000256" key="3">
    <source>
        <dbReference type="ARBA" id="ARBA00022741"/>
    </source>
</evidence>
<keyword evidence="3 8" id="KW-0547">Nucleotide-binding</keyword>
<dbReference type="EMBL" id="MKGH01000011">
    <property type="protein sequence ID" value="PKX79057.1"/>
    <property type="molecule type" value="Genomic_DNA"/>
</dbReference>
<dbReference type="InterPro" id="IPR054350">
    <property type="entry name" value="PurT/PurK_preATP-grasp"/>
</dbReference>
<protein>
    <submittedName>
        <fullName evidence="10">ATP-grasp domain-containing protein</fullName>
    </submittedName>
    <submittedName>
        <fullName evidence="11">N5-carboxyaminoimidazole ribonucleotide synthase</fullName>
        <ecNumber evidence="11">6.3.4.18</ecNumber>
    </submittedName>
</protein>
<reference evidence="10 12" key="1">
    <citation type="submission" date="2016-09" db="EMBL/GenBank/DDBJ databases">
        <authorList>
            <person name="Inglin R.C."/>
        </authorList>
    </citation>
    <scope>NUCLEOTIDE SEQUENCE [LARGE SCALE GENOMIC DNA]</scope>
    <source>
        <strain evidence="10 12">RI-517</strain>
    </source>
</reference>
<dbReference type="InterPro" id="IPR013815">
    <property type="entry name" value="ATP_grasp_subdomain_1"/>
</dbReference>
<evidence type="ECO:0000313" key="11">
    <source>
        <dbReference type="EMBL" id="SPE20390.1"/>
    </source>
</evidence>
<dbReference type="GeneID" id="57132470"/>
<dbReference type="GO" id="GO:0046872">
    <property type="term" value="F:metal ion binding"/>
    <property type="evidence" value="ECO:0007669"/>
    <property type="project" value="InterPro"/>
</dbReference>
<comment type="cofactor">
    <cofactor evidence="1">
        <name>Mn(2+)</name>
        <dbReference type="ChEBI" id="CHEBI:29035"/>
    </cofactor>
</comment>
<dbReference type="SUPFAM" id="SSF52440">
    <property type="entry name" value="PreATP-grasp domain"/>
    <property type="match status" value="1"/>
</dbReference>
<evidence type="ECO:0000256" key="4">
    <source>
        <dbReference type="ARBA" id="ARBA00022755"/>
    </source>
</evidence>
<dbReference type="InterPro" id="IPR011761">
    <property type="entry name" value="ATP-grasp"/>
</dbReference>
<dbReference type="Pfam" id="PF22660">
    <property type="entry name" value="RS_preATP-grasp-like"/>
    <property type="match status" value="1"/>
</dbReference>
<evidence type="ECO:0000256" key="7">
    <source>
        <dbReference type="ARBA" id="ARBA00025704"/>
    </source>
</evidence>
<dbReference type="EMBL" id="OKRC01000003">
    <property type="protein sequence ID" value="SPE20390.1"/>
    <property type="molecule type" value="Genomic_DNA"/>
</dbReference>
<dbReference type="PROSITE" id="PS50975">
    <property type="entry name" value="ATP_GRASP"/>
    <property type="match status" value="1"/>
</dbReference>
<organism evidence="11 13">
    <name type="scientific">Latilactobacillus sakei</name>
    <name type="common">Lactobacillus sakei</name>
    <dbReference type="NCBI Taxonomy" id="1599"/>
    <lineage>
        <taxon>Bacteria</taxon>
        <taxon>Bacillati</taxon>
        <taxon>Bacillota</taxon>
        <taxon>Bacilli</taxon>
        <taxon>Lactobacillales</taxon>
        <taxon>Lactobacillaceae</taxon>
        <taxon>Latilactobacillus</taxon>
    </lineage>
</organism>
<name>A0A223K3Q2_LATSK</name>
<dbReference type="GO" id="GO:0034028">
    <property type="term" value="F:5-(carboxyamino)imidazole ribonucleotide synthase activity"/>
    <property type="evidence" value="ECO:0007669"/>
    <property type="project" value="UniProtKB-EC"/>
</dbReference>
<dbReference type="PANTHER" id="PTHR11609:SF5">
    <property type="entry name" value="PHOSPHORIBOSYLAMINOIMIDAZOLE CARBOXYLASE"/>
    <property type="match status" value="1"/>
</dbReference>
<comment type="cofactor">
    <cofactor evidence="2">
        <name>Mg(2+)</name>
        <dbReference type="ChEBI" id="CHEBI:18420"/>
    </cofactor>
</comment>
<dbReference type="PANTHER" id="PTHR11609">
    <property type="entry name" value="PURINE BIOSYNTHESIS PROTEIN 6/7, PUR6/7"/>
    <property type="match status" value="1"/>
</dbReference>
<evidence type="ECO:0000256" key="2">
    <source>
        <dbReference type="ARBA" id="ARBA00001946"/>
    </source>
</evidence>
<comment type="pathway">
    <text evidence="7">Purine metabolism.</text>
</comment>
<evidence type="ECO:0000313" key="10">
    <source>
        <dbReference type="EMBL" id="PKX79057.1"/>
    </source>
</evidence>
<evidence type="ECO:0000256" key="1">
    <source>
        <dbReference type="ARBA" id="ARBA00001936"/>
    </source>
</evidence>
<dbReference type="InterPro" id="IPR003135">
    <property type="entry name" value="ATP-grasp_carboxylate-amine"/>
</dbReference>
<evidence type="ECO:0000313" key="12">
    <source>
        <dbReference type="Proteomes" id="UP000234349"/>
    </source>
</evidence>
<dbReference type="GO" id="GO:0006164">
    <property type="term" value="P:purine nucleotide biosynthetic process"/>
    <property type="evidence" value="ECO:0007669"/>
    <property type="project" value="UniProtKB-KW"/>
</dbReference>
<proteinExistence type="predicted"/>
<evidence type="ECO:0000256" key="6">
    <source>
        <dbReference type="ARBA" id="ARBA00023211"/>
    </source>
</evidence>
<dbReference type="GO" id="GO:0005524">
    <property type="term" value="F:ATP binding"/>
    <property type="evidence" value="ECO:0007669"/>
    <property type="project" value="UniProtKB-UniRule"/>
</dbReference>
<dbReference type="OMA" id="ATGHFVI"/>
<dbReference type="Gene3D" id="3.30.1490.20">
    <property type="entry name" value="ATP-grasp fold, A domain"/>
    <property type="match status" value="1"/>
</dbReference>
<dbReference type="AlphaFoldDB" id="A0A223K3Q2"/>
<dbReference type="InterPro" id="IPR016185">
    <property type="entry name" value="PreATP-grasp_dom_sf"/>
</dbReference>
<dbReference type="SUPFAM" id="SSF56059">
    <property type="entry name" value="Glutathione synthetase ATP-binding domain-like"/>
    <property type="match status" value="1"/>
</dbReference>
<dbReference type="Gene3D" id="3.40.50.20">
    <property type="match status" value="1"/>
</dbReference>
<gene>
    <name evidence="11" type="primary">purK_1</name>
    <name evidence="10" type="ORF">CUR37_03170</name>
    <name evidence="11" type="ORF">LAS9267_00775</name>
</gene>
<keyword evidence="4" id="KW-0658">Purine biosynthesis</keyword>
<keyword evidence="11" id="KW-0436">Ligase</keyword>
<keyword evidence="5 8" id="KW-0067">ATP-binding</keyword>
<reference evidence="11 13" key="2">
    <citation type="submission" date="2018-02" db="EMBL/GenBank/DDBJ databases">
        <authorList>
            <person name="Rodrigo-Torres L."/>
            <person name="Arahal R. D."/>
            <person name="Lucena T."/>
        </authorList>
    </citation>
    <scope>NUCLEOTIDE SEQUENCE [LARGE SCALE GENOMIC DNA]</scope>
    <source>
        <strain evidence="11 13">CECT 9267</strain>
    </source>
</reference>
<dbReference type="Gene3D" id="3.30.470.20">
    <property type="entry name" value="ATP-grasp fold, B domain"/>
    <property type="match status" value="1"/>
</dbReference>
<dbReference type="Proteomes" id="UP000239650">
    <property type="component" value="Unassembled WGS sequence"/>
</dbReference>
<dbReference type="Pfam" id="PF02222">
    <property type="entry name" value="ATP-grasp"/>
    <property type="match status" value="1"/>
</dbReference>
<accession>A0A223K3Q2</accession>
<evidence type="ECO:0000259" key="9">
    <source>
        <dbReference type="PROSITE" id="PS50975"/>
    </source>
</evidence>
<sequence length="370" mass="41671">MPVIYPGQTIGIIGNDQRAYKLALKAKEMGYRVAAIVTEQTQDSSLAAVLDIQIEGDPQQYETLARLGDCCQVLTYTDESLDETLLEQLVQDYNVPQGSDALSMTQDRYLEKVFLSDLNINISPYVTVVDKTDIEQGVDSIGYPCILKPIQRGFGRQYHQYLESPADLAKMDDTLELGAYLLESWVPKQQELAVMVAKDYEGQVVTLPIIENQMQDQDLQLSITPARIDQDVAEEIERLATVIGQNLDYMGIFGIEFFLTADMNIYVKRIVTAPHETGDVLNRILNFSQYEYHLKAICQLAIGPSRLNNAGVCLRTTPEQWPLIQTQMKIKPDWYFNRCQTIGAQESGYITAVGHNIQPLLDNFEAAELI</sequence>
<evidence type="ECO:0000256" key="8">
    <source>
        <dbReference type="PROSITE-ProRule" id="PRU00409"/>
    </source>
</evidence>
<evidence type="ECO:0000256" key="5">
    <source>
        <dbReference type="ARBA" id="ARBA00022840"/>
    </source>
</evidence>